<name>A0A8X6Q9N1_NEPPI</name>
<sequence>VVLGQAGFRMDMRLDQTRVGVDGRNGFGDHWVHCERNG</sequence>
<keyword evidence="2" id="KW-1185">Reference proteome</keyword>
<feature type="non-terminal residue" evidence="1">
    <location>
        <position position="1"/>
    </location>
</feature>
<dbReference type="EMBL" id="BMAW01028476">
    <property type="protein sequence ID" value="GFU07542.1"/>
    <property type="molecule type" value="Genomic_DNA"/>
</dbReference>
<reference evidence="1" key="1">
    <citation type="submission" date="2020-08" db="EMBL/GenBank/DDBJ databases">
        <title>Multicomponent nature underlies the extraordinary mechanical properties of spider dragline silk.</title>
        <authorList>
            <person name="Kono N."/>
            <person name="Nakamura H."/>
            <person name="Mori M."/>
            <person name="Yoshida Y."/>
            <person name="Ohtoshi R."/>
            <person name="Malay A.D."/>
            <person name="Moran D.A.P."/>
            <person name="Tomita M."/>
            <person name="Numata K."/>
            <person name="Arakawa K."/>
        </authorList>
    </citation>
    <scope>NUCLEOTIDE SEQUENCE</scope>
</reference>
<proteinExistence type="predicted"/>
<dbReference type="Proteomes" id="UP000887013">
    <property type="component" value="Unassembled WGS sequence"/>
</dbReference>
<evidence type="ECO:0000313" key="2">
    <source>
        <dbReference type="Proteomes" id="UP000887013"/>
    </source>
</evidence>
<comment type="caution">
    <text evidence="1">The sequence shown here is derived from an EMBL/GenBank/DDBJ whole genome shotgun (WGS) entry which is preliminary data.</text>
</comment>
<protein>
    <submittedName>
        <fullName evidence="1">Uncharacterized protein</fullName>
    </submittedName>
</protein>
<gene>
    <name evidence="1" type="ORF">NPIL_474231</name>
</gene>
<accession>A0A8X6Q9N1</accession>
<dbReference type="AlphaFoldDB" id="A0A8X6Q9N1"/>
<organism evidence="1 2">
    <name type="scientific">Nephila pilipes</name>
    <name type="common">Giant wood spider</name>
    <name type="synonym">Nephila maculata</name>
    <dbReference type="NCBI Taxonomy" id="299642"/>
    <lineage>
        <taxon>Eukaryota</taxon>
        <taxon>Metazoa</taxon>
        <taxon>Ecdysozoa</taxon>
        <taxon>Arthropoda</taxon>
        <taxon>Chelicerata</taxon>
        <taxon>Arachnida</taxon>
        <taxon>Araneae</taxon>
        <taxon>Araneomorphae</taxon>
        <taxon>Entelegynae</taxon>
        <taxon>Araneoidea</taxon>
        <taxon>Nephilidae</taxon>
        <taxon>Nephila</taxon>
    </lineage>
</organism>
<evidence type="ECO:0000313" key="1">
    <source>
        <dbReference type="EMBL" id="GFU07542.1"/>
    </source>
</evidence>